<proteinExistence type="predicted"/>
<dbReference type="RefSeq" id="WP_284101245.1">
    <property type="nucleotide sequence ID" value="NZ_JARRAF010000013.1"/>
</dbReference>
<organism evidence="1 2">
    <name type="scientific">Parachitinimonas caeni</name>
    <dbReference type="NCBI Taxonomy" id="3031301"/>
    <lineage>
        <taxon>Bacteria</taxon>
        <taxon>Pseudomonadati</taxon>
        <taxon>Pseudomonadota</taxon>
        <taxon>Betaproteobacteria</taxon>
        <taxon>Neisseriales</taxon>
        <taxon>Chitinibacteraceae</taxon>
        <taxon>Parachitinimonas</taxon>
    </lineage>
</organism>
<sequence>MPAVIMDMPPVSIVMALGWVASQQSTQSQIRQAGEVRFQWDQPIPVQTGKGGWLEISQQQGEDHYELSVRGGVLRYRINGQERPFDARARQWLKHLISTQPAVPAPPKAS</sequence>
<keyword evidence="2" id="KW-1185">Reference proteome</keyword>
<name>A0ABT7DXZ9_9NEIS</name>
<dbReference type="EMBL" id="JARRAF010000013">
    <property type="protein sequence ID" value="MDK2124933.1"/>
    <property type="molecule type" value="Genomic_DNA"/>
</dbReference>
<protein>
    <submittedName>
        <fullName evidence="1">Uncharacterized protein</fullName>
    </submittedName>
</protein>
<evidence type="ECO:0000313" key="2">
    <source>
        <dbReference type="Proteomes" id="UP001172778"/>
    </source>
</evidence>
<reference evidence="1" key="1">
    <citation type="submission" date="2023-03" db="EMBL/GenBank/DDBJ databases">
        <title>Chitinimonas shenzhenensis gen. nov., sp. nov., a novel member of family Burkholderiaceae isolated from activated sludge collected in Shen Zhen, China.</title>
        <authorList>
            <person name="Wang X."/>
        </authorList>
    </citation>
    <scope>NUCLEOTIDE SEQUENCE</scope>
    <source>
        <strain evidence="1">DQS-5</strain>
    </source>
</reference>
<dbReference type="Proteomes" id="UP001172778">
    <property type="component" value="Unassembled WGS sequence"/>
</dbReference>
<comment type="caution">
    <text evidence="1">The sequence shown here is derived from an EMBL/GenBank/DDBJ whole genome shotgun (WGS) entry which is preliminary data.</text>
</comment>
<evidence type="ECO:0000313" key="1">
    <source>
        <dbReference type="EMBL" id="MDK2124933.1"/>
    </source>
</evidence>
<accession>A0ABT7DXZ9</accession>
<gene>
    <name evidence="1" type="ORF">PZA18_12835</name>
</gene>